<reference evidence="2" key="2">
    <citation type="submission" date="2020-06" db="EMBL/GenBank/DDBJ databases">
        <title>Helianthus annuus Genome sequencing and assembly Release 2.</title>
        <authorList>
            <person name="Gouzy J."/>
            <person name="Langlade N."/>
            <person name="Munos S."/>
        </authorList>
    </citation>
    <scope>NUCLEOTIDE SEQUENCE</scope>
    <source>
        <tissue evidence="2">Leaves</tissue>
    </source>
</reference>
<keyword evidence="1" id="KW-1133">Transmembrane helix</keyword>
<evidence type="ECO:0000256" key="1">
    <source>
        <dbReference type="SAM" id="Phobius"/>
    </source>
</evidence>
<keyword evidence="1" id="KW-0812">Transmembrane</keyword>
<reference evidence="2" key="1">
    <citation type="journal article" date="2017" name="Nature">
        <title>The sunflower genome provides insights into oil metabolism, flowering and Asterid evolution.</title>
        <authorList>
            <person name="Badouin H."/>
            <person name="Gouzy J."/>
            <person name="Grassa C.J."/>
            <person name="Murat F."/>
            <person name="Staton S.E."/>
            <person name="Cottret L."/>
            <person name="Lelandais-Briere C."/>
            <person name="Owens G.L."/>
            <person name="Carrere S."/>
            <person name="Mayjonade B."/>
            <person name="Legrand L."/>
            <person name="Gill N."/>
            <person name="Kane N.C."/>
            <person name="Bowers J.E."/>
            <person name="Hubner S."/>
            <person name="Bellec A."/>
            <person name="Berard A."/>
            <person name="Berges H."/>
            <person name="Blanchet N."/>
            <person name="Boniface M.C."/>
            <person name="Brunel D."/>
            <person name="Catrice O."/>
            <person name="Chaidir N."/>
            <person name="Claudel C."/>
            <person name="Donnadieu C."/>
            <person name="Faraut T."/>
            <person name="Fievet G."/>
            <person name="Helmstetter N."/>
            <person name="King M."/>
            <person name="Knapp S.J."/>
            <person name="Lai Z."/>
            <person name="Le Paslier M.C."/>
            <person name="Lippi Y."/>
            <person name="Lorenzon L."/>
            <person name="Mandel J.R."/>
            <person name="Marage G."/>
            <person name="Marchand G."/>
            <person name="Marquand E."/>
            <person name="Bret-Mestries E."/>
            <person name="Morien E."/>
            <person name="Nambeesan S."/>
            <person name="Nguyen T."/>
            <person name="Pegot-Espagnet P."/>
            <person name="Pouilly N."/>
            <person name="Raftis F."/>
            <person name="Sallet E."/>
            <person name="Schiex T."/>
            <person name="Thomas J."/>
            <person name="Vandecasteele C."/>
            <person name="Vares D."/>
            <person name="Vear F."/>
            <person name="Vautrin S."/>
            <person name="Crespi M."/>
            <person name="Mangin B."/>
            <person name="Burke J.M."/>
            <person name="Salse J."/>
            <person name="Munos S."/>
            <person name="Vincourt P."/>
            <person name="Rieseberg L.H."/>
            <person name="Langlade N.B."/>
        </authorList>
    </citation>
    <scope>NUCLEOTIDE SEQUENCE</scope>
    <source>
        <tissue evidence="2">Leaves</tissue>
    </source>
</reference>
<sequence length="61" mass="7009">MFYTHLITESSFIYFLIFLWFFLGPGTSNLPTEQPHLARKTRTARPLIGANFLSSASNSLW</sequence>
<keyword evidence="1" id="KW-0472">Membrane</keyword>
<dbReference type="EMBL" id="MNCJ02000324">
    <property type="protein sequence ID" value="KAF5792041.1"/>
    <property type="molecule type" value="Genomic_DNA"/>
</dbReference>
<evidence type="ECO:0000313" key="2">
    <source>
        <dbReference type="EMBL" id="KAF5792041.1"/>
    </source>
</evidence>
<dbReference type="Gramene" id="mRNA:HanXRQr2_Chr09g0401551">
    <property type="protein sequence ID" value="CDS:HanXRQr2_Chr09g0401551.1"/>
    <property type="gene ID" value="HanXRQr2_Chr09g0401551"/>
</dbReference>
<comment type="caution">
    <text evidence="2">The sequence shown here is derived from an EMBL/GenBank/DDBJ whole genome shotgun (WGS) entry which is preliminary data.</text>
</comment>
<accession>A0A9K3I844</accession>
<protein>
    <submittedName>
        <fullName evidence="2">Uncharacterized protein</fullName>
    </submittedName>
</protein>
<proteinExistence type="predicted"/>
<organism evidence="2 3">
    <name type="scientific">Helianthus annuus</name>
    <name type="common">Common sunflower</name>
    <dbReference type="NCBI Taxonomy" id="4232"/>
    <lineage>
        <taxon>Eukaryota</taxon>
        <taxon>Viridiplantae</taxon>
        <taxon>Streptophyta</taxon>
        <taxon>Embryophyta</taxon>
        <taxon>Tracheophyta</taxon>
        <taxon>Spermatophyta</taxon>
        <taxon>Magnoliopsida</taxon>
        <taxon>eudicotyledons</taxon>
        <taxon>Gunneridae</taxon>
        <taxon>Pentapetalae</taxon>
        <taxon>asterids</taxon>
        <taxon>campanulids</taxon>
        <taxon>Asterales</taxon>
        <taxon>Asteraceae</taxon>
        <taxon>Asteroideae</taxon>
        <taxon>Heliantheae alliance</taxon>
        <taxon>Heliantheae</taxon>
        <taxon>Helianthus</taxon>
    </lineage>
</organism>
<name>A0A9K3I844_HELAN</name>
<feature type="transmembrane region" description="Helical" evidence="1">
    <location>
        <begin position="12"/>
        <end position="32"/>
    </location>
</feature>
<gene>
    <name evidence="2" type="ORF">HanXRQr2_Chr09g0401551</name>
</gene>
<dbReference type="AlphaFoldDB" id="A0A9K3I844"/>
<dbReference type="Proteomes" id="UP000215914">
    <property type="component" value="Unassembled WGS sequence"/>
</dbReference>
<evidence type="ECO:0000313" key="3">
    <source>
        <dbReference type="Proteomes" id="UP000215914"/>
    </source>
</evidence>
<keyword evidence="3" id="KW-1185">Reference proteome</keyword>